<dbReference type="EMBL" id="JAUEDM010000006">
    <property type="protein sequence ID" value="KAK3314661.1"/>
    <property type="molecule type" value="Genomic_DNA"/>
</dbReference>
<reference evidence="1" key="2">
    <citation type="submission" date="2023-06" db="EMBL/GenBank/DDBJ databases">
        <authorList>
            <consortium name="Lawrence Berkeley National Laboratory"/>
            <person name="Haridas S."/>
            <person name="Hensen N."/>
            <person name="Bonometti L."/>
            <person name="Westerberg I."/>
            <person name="Brannstrom I.O."/>
            <person name="Guillou S."/>
            <person name="Cros-Aarteil S."/>
            <person name="Calhoun S."/>
            <person name="Kuo A."/>
            <person name="Mondo S."/>
            <person name="Pangilinan J."/>
            <person name="Riley R."/>
            <person name="Labutti K."/>
            <person name="Andreopoulos B."/>
            <person name="Lipzen A."/>
            <person name="Chen C."/>
            <person name="Yanf M."/>
            <person name="Daum C."/>
            <person name="Ng V."/>
            <person name="Clum A."/>
            <person name="Steindorff A."/>
            <person name="Ohm R."/>
            <person name="Martin F."/>
            <person name="Silar P."/>
            <person name="Natvig D."/>
            <person name="Lalanne C."/>
            <person name="Gautier V."/>
            <person name="Ament-Velasquez S.L."/>
            <person name="Kruys A."/>
            <person name="Hutchinson M.I."/>
            <person name="Powell A.J."/>
            <person name="Barry K."/>
            <person name="Miller A.N."/>
            <person name="Grigoriev I.V."/>
            <person name="Debuchy R."/>
            <person name="Gladieux P."/>
            <person name="Thoren M.H."/>
            <person name="Johannesson H."/>
        </authorList>
    </citation>
    <scope>NUCLEOTIDE SEQUENCE</scope>
    <source>
        <strain evidence="1">CBS 118394</strain>
    </source>
</reference>
<comment type="caution">
    <text evidence="1">The sequence shown here is derived from an EMBL/GenBank/DDBJ whole genome shotgun (WGS) entry which is preliminary data.</text>
</comment>
<evidence type="ECO:0000313" key="2">
    <source>
        <dbReference type="Proteomes" id="UP001283341"/>
    </source>
</evidence>
<dbReference type="AlphaFoldDB" id="A0AAE0HZ96"/>
<accession>A0AAE0HZ96</accession>
<gene>
    <name evidence="1" type="ORF">B0H66DRAFT_317500</name>
</gene>
<evidence type="ECO:0000313" key="1">
    <source>
        <dbReference type="EMBL" id="KAK3314661.1"/>
    </source>
</evidence>
<name>A0AAE0HZ96_9PEZI</name>
<dbReference type="Proteomes" id="UP001283341">
    <property type="component" value="Unassembled WGS sequence"/>
</dbReference>
<protein>
    <submittedName>
        <fullName evidence="1">Uncharacterized protein</fullName>
    </submittedName>
</protein>
<reference evidence="1" key="1">
    <citation type="journal article" date="2023" name="Mol. Phylogenet. Evol.">
        <title>Genome-scale phylogeny and comparative genomics of the fungal order Sordariales.</title>
        <authorList>
            <person name="Hensen N."/>
            <person name="Bonometti L."/>
            <person name="Westerberg I."/>
            <person name="Brannstrom I.O."/>
            <person name="Guillou S."/>
            <person name="Cros-Aarteil S."/>
            <person name="Calhoun S."/>
            <person name="Haridas S."/>
            <person name="Kuo A."/>
            <person name="Mondo S."/>
            <person name="Pangilinan J."/>
            <person name="Riley R."/>
            <person name="LaButti K."/>
            <person name="Andreopoulos B."/>
            <person name="Lipzen A."/>
            <person name="Chen C."/>
            <person name="Yan M."/>
            <person name="Daum C."/>
            <person name="Ng V."/>
            <person name="Clum A."/>
            <person name="Steindorff A."/>
            <person name="Ohm R.A."/>
            <person name="Martin F."/>
            <person name="Silar P."/>
            <person name="Natvig D.O."/>
            <person name="Lalanne C."/>
            <person name="Gautier V."/>
            <person name="Ament-Velasquez S.L."/>
            <person name="Kruys A."/>
            <person name="Hutchinson M.I."/>
            <person name="Powell A.J."/>
            <person name="Barry K."/>
            <person name="Miller A.N."/>
            <person name="Grigoriev I.V."/>
            <person name="Debuchy R."/>
            <person name="Gladieux P."/>
            <person name="Hiltunen Thoren M."/>
            <person name="Johannesson H."/>
        </authorList>
    </citation>
    <scope>NUCLEOTIDE SEQUENCE</scope>
    <source>
        <strain evidence="1">CBS 118394</strain>
    </source>
</reference>
<sequence>MSCPYPYPCLDMPSPSLLQLDSGLFGPSSPIFSLAQPMNRPHPVAPTPSPPSITSYLDLPMMLSLRAFFSSLCLAAFFPFSPPGLCLTCTPVSLIHTHGVSGSRRIFSPLLPIHHDMSTNTNGDNRLSAYAYGSLIPFSEQSKLTCRPIRAFLPWSIAPGITPSPCPSASSRWFVPTAGELPARSVTMGHSAIDISVIITITLSPAGLERGRGRPPRIKSSCLIRSSS</sequence>
<organism evidence="1 2">
    <name type="scientific">Apodospora peruviana</name>
    <dbReference type="NCBI Taxonomy" id="516989"/>
    <lineage>
        <taxon>Eukaryota</taxon>
        <taxon>Fungi</taxon>
        <taxon>Dikarya</taxon>
        <taxon>Ascomycota</taxon>
        <taxon>Pezizomycotina</taxon>
        <taxon>Sordariomycetes</taxon>
        <taxon>Sordariomycetidae</taxon>
        <taxon>Sordariales</taxon>
        <taxon>Lasiosphaeriaceae</taxon>
        <taxon>Apodospora</taxon>
    </lineage>
</organism>
<proteinExistence type="predicted"/>
<keyword evidence="2" id="KW-1185">Reference proteome</keyword>